<keyword evidence="1" id="KW-0808">Transferase</keyword>
<dbReference type="EMBL" id="NBNE01003385">
    <property type="protein sequence ID" value="OWZ07827.1"/>
    <property type="molecule type" value="Genomic_DNA"/>
</dbReference>
<dbReference type="InterPro" id="IPR036397">
    <property type="entry name" value="RNaseH_sf"/>
</dbReference>
<dbReference type="Proteomes" id="UP000198211">
    <property type="component" value="Unassembled WGS sequence"/>
</dbReference>
<dbReference type="Gene3D" id="3.30.420.10">
    <property type="entry name" value="Ribonuclease H-like superfamily/Ribonuclease H"/>
    <property type="match status" value="1"/>
</dbReference>
<sequence>MAPAWAAATALRIHHITNNVAEIVGLRRLLAYAWEKKWTKWHVVGDSALVLGMTEQRRSPKPTKLIQHDKVVDWLANLAMDRGRSYMTSTEEGMLAAPIVVGLKQLLCYVGKEKTADSKITEKSRDTDKNVFAWSEWLVEFIPMVGK</sequence>
<dbReference type="OrthoDB" id="165880at2759"/>
<evidence type="ECO:0000313" key="1">
    <source>
        <dbReference type="EMBL" id="OWZ07827.1"/>
    </source>
</evidence>
<dbReference type="SUPFAM" id="SSF53098">
    <property type="entry name" value="Ribonuclease H-like"/>
    <property type="match status" value="1"/>
</dbReference>
<dbReference type="AlphaFoldDB" id="A0A225VSR7"/>
<name>A0A225VSR7_9STRA</name>
<proteinExistence type="predicted"/>
<keyword evidence="1" id="KW-0548">Nucleotidyltransferase</keyword>
<dbReference type="GO" id="GO:0003676">
    <property type="term" value="F:nucleic acid binding"/>
    <property type="evidence" value="ECO:0007669"/>
    <property type="project" value="InterPro"/>
</dbReference>
<accession>A0A225VSR7</accession>
<reference evidence="2" key="1">
    <citation type="submission" date="2017-03" db="EMBL/GenBank/DDBJ databases">
        <title>Phytopthora megakarya and P. palmivora, two closely related causual agents of cacao black pod achieved similar genome size and gene model numbers by different mechanisms.</title>
        <authorList>
            <person name="Ali S."/>
            <person name="Shao J."/>
            <person name="Larry D.J."/>
            <person name="Kronmiller B."/>
            <person name="Shen D."/>
            <person name="Strem M.D."/>
            <person name="Melnick R.L."/>
            <person name="Guiltinan M.J."/>
            <person name="Tyler B.M."/>
            <person name="Meinhardt L.W."/>
            <person name="Bailey B.A."/>
        </authorList>
    </citation>
    <scope>NUCLEOTIDE SEQUENCE [LARGE SCALE GENOMIC DNA]</scope>
    <source>
        <strain evidence="2">zdho120</strain>
    </source>
</reference>
<evidence type="ECO:0000313" key="2">
    <source>
        <dbReference type="Proteomes" id="UP000198211"/>
    </source>
</evidence>
<keyword evidence="1" id="KW-0695">RNA-directed DNA polymerase</keyword>
<organism evidence="1 2">
    <name type="scientific">Phytophthora megakarya</name>
    <dbReference type="NCBI Taxonomy" id="4795"/>
    <lineage>
        <taxon>Eukaryota</taxon>
        <taxon>Sar</taxon>
        <taxon>Stramenopiles</taxon>
        <taxon>Oomycota</taxon>
        <taxon>Peronosporomycetes</taxon>
        <taxon>Peronosporales</taxon>
        <taxon>Peronosporaceae</taxon>
        <taxon>Phytophthora</taxon>
    </lineage>
</organism>
<dbReference type="InterPro" id="IPR012337">
    <property type="entry name" value="RNaseH-like_sf"/>
</dbReference>
<protein>
    <submittedName>
        <fullName evidence="1">Reverse transcriptase</fullName>
    </submittedName>
</protein>
<dbReference type="GO" id="GO:0003964">
    <property type="term" value="F:RNA-directed DNA polymerase activity"/>
    <property type="evidence" value="ECO:0007669"/>
    <property type="project" value="UniProtKB-KW"/>
</dbReference>
<comment type="caution">
    <text evidence="1">The sequence shown here is derived from an EMBL/GenBank/DDBJ whole genome shotgun (WGS) entry which is preliminary data.</text>
</comment>
<gene>
    <name evidence="1" type="ORF">PHMEG_00019732</name>
</gene>
<keyword evidence="2" id="KW-1185">Reference proteome</keyword>